<reference evidence="2 3" key="1">
    <citation type="journal article" date="2014" name="Genome Announc.">
        <title>Draft Genome Sequence of Lysobacter capsici AZ78, a Bacterium Antagonistic to Plant-Pathogenic Oomycetes.</title>
        <authorList>
            <person name="Puopolo G."/>
            <person name="Sonego P."/>
            <person name="Engelen K."/>
            <person name="Pertot I."/>
        </authorList>
    </citation>
    <scope>NUCLEOTIDE SEQUENCE [LARGE SCALE GENOMIC DNA]</scope>
    <source>
        <strain evidence="2 3">AZ78</strain>
    </source>
</reference>
<dbReference type="Proteomes" id="UP000023435">
    <property type="component" value="Unassembled WGS sequence"/>
</dbReference>
<dbReference type="RefSeq" id="WP_036108985.1">
    <property type="nucleotide sequence ID" value="NZ_JAJA02000001.1"/>
</dbReference>
<feature type="transmembrane region" description="Helical" evidence="1">
    <location>
        <begin position="108"/>
        <end position="128"/>
    </location>
</feature>
<dbReference type="AlphaFoldDB" id="A0A108U8Z6"/>
<feature type="transmembrane region" description="Helical" evidence="1">
    <location>
        <begin position="6"/>
        <end position="27"/>
    </location>
</feature>
<feature type="transmembrane region" description="Helical" evidence="1">
    <location>
        <begin position="72"/>
        <end position="96"/>
    </location>
</feature>
<feature type="transmembrane region" description="Helical" evidence="1">
    <location>
        <begin position="39"/>
        <end position="66"/>
    </location>
</feature>
<keyword evidence="3" id="KW-1185">Reference proteome</keyword>
<dbReference type="EMBL" id="JAJA02000001">
    <property type="protein sequence ID" value="KWS04755.1"/>
    <property type="molecule type" value="Genomic_DNA"/>
</dbReference>
<keyword evidence="1" id="KW-0812">Transmembrane</keyword>
<accession>A0A108U8Z6</accession>
<feature type="transmembrane region" description="Helical" evidence="1">
    <location>
        <begin position="140"/>
        <end position="161"/>
    </location>
</feature>
<sequence length="178" mass="19737">MPLLLLIPLALLALVLLWALLLPIGLIQRYRYGKARRRALPWVVHLAAALSLLSLLIFFFSAWLVGHWIDDAPLYAGGGLLAGLLLGALGLALTRFEHEPKGLYYTPNRWLILGLTLIVAARIVYGLWQGAQGWSGHGAWLPRQGSLFAVGGLLLGYYQLYTLGLRRRLRRFALTANA</sequence>
<comment type="caution">
    <text evidence="2">The sequence shown here is derived from an EMBL/GenBank/DDBJ whole genome shotgun (WGS) entry which is preliminary data.</text>
</comment>
<keyword evidence="1" id="KW-0472">Membrane</keyword>
<evidence type="ECO:0000313" key="2">
    <source>
        <dbReference type="EMBL" id="KWS04755.1"/>
    </source>
</evidence>
<evidence type="ECO:0000313" key="3">
    <source>
        <dbReference type="Proteomes" id="UP000023435"/>
    </source>
</evidence>
<keyword evidence="1" id="KW-1133">Transmembrane helix</keyword>
<proteinExistence type="predicted"/>
<organism evidence="2 3">
    <name type="scientific">Lysobacter capsici AZ78</name>
    <dbReference type="NCBI Taxonomy" id="1444315"/>
    <lineage>
        <taxon>Bacteria</taxon>
        <taxon>Pseudomonadati</taxon>
        <taxon>Pseudomonadota</taxon>
        <taxon>Gammaproteobacteria</taxon>
        <taxon>Lysobacterales</taxon>
        <taxon>Lysobacteraceae</taxon>
        <taxon>Lysobacter</taxon>
    </lineage>
</organism>
<evidence type="ECO:0000256" key="1">
    <source>
        <dbReference type="SAM" id="Phobius"/>
    </source>
</evidence>
<dbReference type="OrthoDB" id="6028287at2"/>
<protein>
    <recommendedName>
        <fullName evidence="4">DUF1453 domain-containing protein</fullName>
    </recommendedName>
</protein>
<evidence type="ECO:0008006" key="4">
    <source>
        <dbReference type="Google" id="ProtNLM"/>
    </source>
</evidence>
<gene>
    <name evidence="2" type="ORF">AZ78_2305</name>
</gene>
<name>A0A108U8Z6_9GAMM</name>